<dbReference type="EMBL" id="KV009367">
    <property type="protein sequence ID" value="KZV29497.1"/>
    <property type="molecule type" value="Genomic_DNA"/>
</dbReference>
<sequence>MIAKQSSHKRRLLESKPKTGGKLCSEARNLDGCRRGLAAVNAEYFAGSWNIFRISSLQKLGLKRVMGSSTYNDASQKQLEDELIDAGSRLLMLSSSLDELLSLLEKAEKLLTKVCQQPPRSTGDALLPVMKALVTDDLLRHVDVNVQVAVASCINELTRITAPNPPYSDEEMKEVFQLFMIAFKQLPCESGLNYCRATQILETVAKVRSCLILLDINCDALVVEMFQLFISTSRKSQPSNILKYMEMIMTLVIEEIDEISFELLRPLLTSVRKDNENISPVSFELGKTVLEKCRTKLRPRLTEAVKTMNLDVDDYADILSSLSEDSSEGNGMVAKKAASAGKITEIGLSGDGISKFDGLSKTEMEDSAPLKKEESGNKQPTDNIPRLDNKEVGAADMLQTESDRPVRKRGRKPKSFVKPKEGHEGKGSCEVSCNGESDNDLALPSKPAKGSEQNYSCKEYGSANEGSLRRRGRSKKKENIITQDSNLELTSTPKSRTLRTTVKEKGMGTPKGTDKKKISGSRIHKSKKEEGLEAPDTEIKGKLTITTQKQDSVDISDKMSKGSRVDYGEELVNLRIQVWWPMDKESKGESSGGSKLVDNSALDVTHQKGETTDKDRETKASPQHDEEILASKEESETSIDKIEPDLDASKM</sequence>
<dbReference type="Pfam" id="PF20168">
    <property type="entry name" value="PDS5"/>
    <property type="match status" value="1"/>
</dbReference>
<dbReference type="SUPFAM" id="SSF48371">
    <property type="entry name" value="ARM repeat"/>
    <property type="match status" value="1"/>
</dbReference>
<dbReference type="GO" id="GO:0005634">
    <property type="term" value="C:nucleus"/>
    <property type="evidence" value="ECO:0007669"/>
    <property type="project" value="UniProtKB-SubCell"/>
</dbReference>
<evidence type="ECO:0000256" key="4">
    <source>
        <dbReference type="ARBA" id="ARBA00022776"/>
    </source>
</evidence>
<protein>
    <submittedName>
        <fullName evidence="9">Muscle M-line assembly protein unc-89-like</fullName>
    </submittedName>
</protein>
<dbReference type="PANTHER" id="PTHR12663">
    <property type="entry name" value="ANDROGEN INDUCED INHIBITOR OF PROLIFERATION AS3 / PDS5-RELATED"/>
    <property type="match status" value="1"/>
</dbReference>
<keyword evidence="6" id="KW-0539">Nucleus</keyword>
<evidence type="ECO:0000313" key="9">
    <source>
        <dbReference type="EMBL" id="KZV29497.1"/>
    </source>
</evidence>
<keyword evidence="3" id="KW-0227">DNA damage</keyword>
<dbReference type="InterPro" id="IPR016024">
    <property type="entry name" value="ARM-type_fold"/>
</dbReference>
<dbReference type="GO" id="GO:0035825">
    <property type="term" value="P:homologous recombination"/>
    <property type="evidence" value="ECO:0007669"/>
    <property type="project" value="UniProtKB-ARBA"/>
</dbReference>
<feature type="compositionally biased region" description="Polar residues" evidence="8">
    <location>
        <begin position="480"/>
        <end position="500"/>
    </location>
</feature>
<feature type="region of interest" description="Disordered" evidence="8">
    <location>
        <begin position="580"/>
        <end position="651"/>
    </location>
</feature>
<dbReference type="OrthoDB" id="894386at2759"/>
<organism evidence="9 10">
    <name type="scientific">Dorcoceras hygrometricum</name>
    <dbReference type="NCBI Taxonomy" id="472368"/>
    <lineage>
        <taxon>Eukaryota</taxon>
        <taxon>Viridiplantae</taxon>
        <taxon>Streptophyta</taxon>
        <taxon>Embryophyta</taxon>
        <taxon>Tracheophyta</taxon>
        <taxon>Spermatophyta</taxon>
        <taxon>Magnoliopsida</taxon>
        <taxon>eudicotyledons</taxon>
        <taxon>Gunneridae</taxon>
        <taxon>Pentapetalae</taxon>
        <taxon>asterids</taxon>
        <taxon>lamiids</taxon>
        <taxon>Lamiales</taxon>
        <taxon>Gesneriaceae</taxon>
        <taxon>Didymocarpoideae</taxon>
        <taxon>Trichosporeae</taxon>
        <taxon>Loxocarpinae</taxon>
        <taxon>Dorcoceras</taxon>
    </lineage>
</organism>
<gene>
    <name evidence="9" type="ORF">F511_21378</name>
</gene>
<feature type="compositionally biased region" description="Basic residues" evidence="8">
    <location>
        <begin position="406"/>
        <end position="417"/>
    </location>
</feature>
<feature type="compositionally biased region" description="Basic and acidic residues" evidence="8">
    <location>
        <begin position="605"/>
        <end position="651"/>
    </location>
</feature>
<feature type="region of interest" description="Disordered" evidence="8">
    <location>
        <begin position="362"/>
        <end position="545"/>
    </location>
</feature>
<dbReference type="GO" id="GO:0000785">
    <property type="term" value="C:chromatin"/>
    <property type="evidence" value="ECO:0007669"/>
    <property type="project" value="TreeGrafter"/>
</dbReference>
<evidence type="ECO:0000256" key="3">
    <source>
        <dbReference type="ARBA" id="ARBA00022763"/>
    </source>
</evidence>
<comment type="subcellular location">
    <subcellularLocation>
        <location evidence="1">Nucleus</location>
    </subcellularLocation>
</comment>
<dbReference type="PANTHER" id="PTHR12663:SF69">
    <property type="entry name" value="SISTER CHROMATID COHESION PROTEIN PDS5 HOMOLOG E"/>
    <property type="match status" value="1"/>
</dbReference>
<feature type="compositionally biased region" description="Basic and acidic residues" evidence="8">
    <location>
        <begin position="527"/>
        <end position="541"/>
    </location>
</feature>
<keyword evidence="4" id="KW-0498">Mitosis</keyword>
<feature type="compositionally biased region" description="Basic and acidic residues" evidence="8">
    <location>
        <begin position="418"/>
        <end position="427"/>
    </location>
</feature>
<proteinExistence type="predicted"/>
<dbReference type="GO" id="GO:0006281">
    <property type="term" value="P:DNA repair"/>
    <property type="evidence" value="ECO:0007669"/>
    <property type="project" value="UniProtKB-KW"/>
</dbReference>
<evidence type="ECO:0000256" key="8">
    <source>
        <dbReference type="SAM" id="MobiDB-lite"/>
    </source>
</evidence>
<keyword evidence="10" id="KW-1185">Reference proteome</keyword>
<evidence type="ECO:0000256" key="2">
    <source>
        <dbReference type="ARBA" id="ARBA00022618"/>
    </source>
</evidence>
<dbReference type="Proteomes" id="UP000250235">
    <property type="component" value="Unassembled WGS sequence"/>
</dbReference>
<accession>A0A2Z7B7D0</accession>
<dbReference type="AlphaFoldDB" id="A0A2Z7B7D0"/>
<keyword evidence="5" id="KW-0234">DNA repair</keyword>
<evidence type="ECO:0000256" key="7">
    <source>
        <dbReference type="ARBA" id="ARBA00023306"/>
    </source>
</evidence>
<keyword evidence="2" id="KW-0132">Cell division</keyword>
<evidence type="ECO:0000256" key="1">
    <source>
        <dbReference type="ARBA" id="ARBA00004123"/>
    </source>
</evidence>
<keyword evidence="7" id="KW-0131">Cell cycle</keyword>
<evidence type="ECO:0000313" key="10">
    <source>
        <dbReference type="Proteomes" id="UP000250235"/>
    </source>
</evidence>
<reference evidence="9 10" key="1">
    <citation type="journal article" date="2015" name="Proc. Natl. Acad. Sci. U.S.A.">
        <title>The resurrection genome of Boea hygrometrica: A blueprint for survival of dehydration.</title>
        <authorList>
            <person name="Xiao L."/>
            <person name="Yang G."/>
            <person name="Zhang L."/>
            <person name="Yang X."/>
            <person name="Zhao S."/>
            <person name="Ji Z."/>
            <person name="Zhou Q."/>
            <person name="Hu M."/>
            <person name="Wang Y."/>
            <person name="Chen M."/>
            <person name="Xu Y."/>
            <person name="Jin H."/>
            <person name="Xiao X."/>
            <person name="Hu G."/>
            <person name="Bao F."/>
            <person name="Hu Y."/>
            <person name="Wan P."/>
            <person name="Li L."/>
            <person name="Deng X."/>
            <person name="Kuang T."/>
            <person name="Xiang C."/>
            <person name="Zhu J.K."/>
            <person name="Oliver M.J."/>
            <person name="He Y."/>
        </authorList>
    </citation>
    <scope>NUCLEOTIDE SEQUENCE [LARGE SCALE GENOMIC DNA]</scope>
    <source>
        <strain evidence="10">cv. XS01</strain>
    </source>
</reference>
<dbReference type="GO" id="GO:0007064">
    <property type="term" value="P:mitotic sister chromatid cohesion"/>
    <property type="evidence" value="ECO:0007669"/>
    <property type="project" value="InterPro"/>
</dbReference>
<feature type="compositionally biased region" description="Basic and acidic residues" evidence="8">
    <location>
        <begin position="501"/>
        <end position="517"/>
    </location>
</feature>
<evidence type="ECO:0000256" key="5">
    <source>
        <dbReference type="ARBA" id="ARBA00023204"/>
    </source>
</evidence>
<name>A0A2Z7B7D0_9LAMI</name>
<feature type="compositionally biased region" description="Basic and acidic residues" evidence="8">
    <location>
        <begin position="362"/>
        <end position="376"/>
    </location>
</feature>
<evidence type="ECO:0000256" key="6">
    <source>
        <dbReference type="ARBA" id="ARBA00023242"/>
    </source>
</evidence>
<dbReference type="InterPro" id="IPR039776">
    <property type="entry name" value="Pds5"/>
</dbReference>
<dbReference type="GO" id="GO:0051301">
    <property type="term" value="P:cell division"/>
    <property type="evidence" value="ECO:0007669"/>
    <property type="project" value="UniProtKB-KW"/>
</dbReference>